<dbReference type="Proteomes" id="UP000250179">
    <property type="component" value="Chromosome"/>
</dbReference>
<comment type="similarity">
    <text evidence="1">Belongs to the UPF0216 family.</text>
</comment>
<evidence type="ECO:0000256" key="1">
    <source>
        <dbReference type="HAMAP-Rule" id="MF_00585"/>
    </source>
</evidence>
<evidence type="ECO:0000313" key="2">
    <source>
        <dbReference type="EMBL" id="ASJ03635.1"/>
    </source>
</evidence>
<reference evidence="2 3" key="1">
    <citation type="submission" date="2016-03" db="EMBL/GenBank/DDBJ databases">
        <title>Complete genome sequence of Thermococcus profundus strain DT5432.</title>
        <authorList>
            <person name="Oger P.M."/>
        </authorList>
    </citation>
    <scope>NUCLEOTIDE SEQUENCE [LARGE SCALE GENOMIC DNA]</scope>
    <source>
        <strain evidence="2 3">DT 5432</strain>
    </source>
</reference>
<dbReference type="Pfam" id="PF01886">
    <property type="entry name" value="DUF61"/>
    <property type="match status" value="1"/>
</dbReference>
<keyword evidence="3" id="KW-1185">Reference proteome</keyword>
<evidence type="ECO:0000313" key="3">
    <source>
        <dbReference type="Proteomes" id="UP000250179"/>
    </source>
</evidence>
<sequence>MPTAEDVLKREIFRINLHLPRERVSLSELLGMDDPSVLLRDGSRHYFKRSELQYLASLLDPGEADRLRLPIVLEISTVDRGYFRVRGRLAVKVVDKIFEQFDPLNEREEGRYPRYLLPRIRRILPTATTYAFISE</sequence>
<dbReference type="RefSeq" id="WP_088858893.1">
    <property type="nucleotide sequence ID" value="NZ_CP014862.1"/>
</dbReference>
<gene>
    <name evidence="2" type="ORF">A3L09_10385</name>
</gene>
<dbReference type="HAMAP" id="MF_00585">
    <property type="entry name" value="UPF0216"/>
    <property type="match status" value="1"/>
</dbReference>
<name>A0A2Z2MFY8_THEPR</name>
<dbReference type="PIRSF" id="PIRSF005264">
    <property type="entry name" value="UCP005264"/>
    <property type="match status" value="1"/>
</dbReference>
<dbReference type="AlphaFoldDB" id="A0A2Z2MFY8"/>
<dbReference type="GeneID" id="33320827"/>
<organism evidence="2 3">
    <name type="scientific">Thermococcus profundus</name>
    <dbReference type="NCBI Taxonomy" id="49899"/>
    <lineage>
        <taxon>Archaea</taxon>
        <taxon>Methanobacteriati</taxon>
        <taxon>Methanobacteriota</taxon>
        <taxon>Thermococci</taxon>
        <taxon>Thermococcales</taxon>
        <taxon>Thermococcaceae</taxon>
        <taxon>Thermococcus</taxon>
    </lineage>
</organism>
<dbReference type="NCBIfam" id="NF003153">
    <property type="entry name" value="PRK04115.1"/>
    <property type="match status" value="1"/>
</dbReference>
<protein>
    <recommendedName>
        <fullName evidence="1">UPF0216 protein A3L09_10385</fullName>
    </recommendedName>
</protein>
<proteinExistence type="inferred from homology"/>
<dbReference type="KEGG" id="tprf:A3L09_10385"/>
<accession>A0A2Z2MFY8</accession>
<dbReference type="OrthoDB" id="18795at2157"/>
<dbReference type="EMBL" id="CP014862">
    <property type="protein sequence ID" value="ASJ03635.1"/>
    <property type="molecule type" value="Genomic_DNA"/>
</dbReference>
<dbReference type="InterPro" id="IPR002746">
    <property type="entry name" value="UPF0216"/>
</dbReference>